<dbReference type="Gene3D" id="1.20.1250.20">
    <property type="entry name" value="MFS general substrate transporter like domains"/>
    <property type="match status" value="1"/>
</dbReference>
<dbReference type="InterPro" id="IPR005829">
    <property type="entry name" value="Sugar_transporter_CS"/>
</dbReference>
<protein>
    <submittedName>
        <fullName evidence="13">General substrate transporter</fullName>
    </submittedName>
</protein>
<dbReference type="InterPro" id="IPR050814">
    <property type="entry name" value="Myo-inositol_Transporter"/>
</dbReference>
<comment type="similarity">
    <text evidence="2 9">Belongs to the major facilitator superfamily. Sugar transporter (TC 2.A.1.1) family.</text>
</comment>
<reference evidence="13 14" key="1">
    <citation type="journal article" date="2016" name="Mol. Biol. Evol.">
        <title>Comparative Genomics of Early-Diverging Mushroom-Forming Fungi Provides Insights into the Origins of Lignocellulose Decay Capabilities.</title>
        <authorList>
            <person name="Nagy L.G."/>
            <person name="Riley R."/>
            <person name="Tritt A."/>
            <person name="Adam C."/>
            <person name="Daum C."/>
            <person name="Floudas D."/>
            <person name="Sun H."/>
            <person name="Yadav J.S."/>
            <person name="Pangilinan J."/>
            <person name="Larsson K.H."/>
            <person name="Matsuura K."/>
            <person name="Barry K."/>
            <person name="Labutti K."/>
            <person name="Kuo R."/>
            <person name="Ohm R.A."/>
            <person name="Bhattacharya S.S."/>
            <person name="Shirouzu T."/>
            <person name="Yoshinaga Y."/>
            <person name="Martin F.M."/>
            <person name="Grigoriev I.V."/>
            <person name="Hibbett D.S."/>
        </authorList>
    </citation>
    <scope>NUCLEOTIDE SEQUENCE [LARGE SCALE GENOMIC DNA]</scope>
    <source>
        <strain evidence="13 14">HHB12733</strain>
    </source>
</reference>
<evidence type="ECO:0000313" key="13">
    <source>
        <dbReference type="EMBL" id="KZT52532.1"/>
    </source>
</evidence>
<keyword evidence="5 11" id="KW-0812">Transmembrane</keyword>
<accession>A0A165DCW0</accession>
<feature type="transmembrane region" description="Helical" evidence="11">
    <location>
        <begin position="427"/>
        <end position="449"/>
    </location>
</feature>
<feature type="transmembrane region" description="Helical" evidence="11">
    <location>
        <begin position="495"/>
        <end position="513"/>
    </location>
</feature>
<feature type="transmembrane region" description="Helical" evidence="11">
    <location>
        <begin position="386"/>
        <end position="407"/>
    </location>
</feature>
<dbReference type="PROSITE" id="PS00217">
    <property type="entry name" value="SUGAR_TRANSPORT_2"/>
    <property type="match status" value="1"/>
</dbReference>
<feature type="transmembrane region" description="Helical" evidence="11">
    <location>
        <begin position="144"/>
        <end position="163"/>
    </location>
</feature>
<feature type="transmembrane region" description="Helical" evidence="11">
    <location>
        <begin position="227"/>
        <end position="249"/>
    </location>
</feature>
<dbReference type="PANTHER" id="PTHR48020">
    <property type="entry name" value="PROTON MYO-INOSITOL COTRANSPORTER"/>
    <property type="match status" value="1"/>
</dbReference>
<feature type="compositionally biased region" description="Low complexity" evidence="10">
    <location>
        <begin position="8"/>
        <end position="24"/>
    </location>
</feature>
<dbReference type="FunCoup" id="A0A165DCW0">
    <property type="interactions" value="160"/>
</dbReference>
<dbReference type="Proteomes" id="UP000076842">
    <property type="component" value="Unassembled WGS sequence"/>
</dbReference>
<evidence type="ECO:0000313" key="14">
    <source>
        <dbReference type="Proteomes" id="UP000076842"/>
    </source>
</evidence>
<evidence type="ECO:0000256" key="1">
    <source>
        <dbReference type="ARBA" id="ARBA00004651"/>
    </source>
</evidence>
<dbReference type="FunFam" id="1.20.1250.20:FF:000073">
    <property type="entry name" value="MFS myo-inositol transporter, putative"/>
    <property type="match status" value="1"/>
</dbReference>
<dbReference type="GO" id="GO:1904679">
    <property type="term" value="P:myo-inositol import across plasma membrane"/>
    <property type="evidence" value="ECO:0007669"/>
    <property type="project" value="UniProtKB-ARBA"/>
</dbReference>
<dbReference type="GO" id="GO:0005365">
    <property type="term" value="F:myo-inositol transmembrane transporter activity"/>
    <property type="evidence" value="ECO:0007669"/>
    <property type="project" value="UniProtKB-ARBA"/>
</dbReference>
<dbReference type="InParanoid" id="A0A165DCW0"/>
<evidence type="ECO:0000256" key="2">
    <source>
        <dbReference type="ARBA" id="ARBA00010992"/>
    </source>
</evidence>
<organism evidence="13 14">
    <name type="scientific">Calocera cornea HHB12733</name>
    <dbReference type="NCBI Taxonomy" id="1353952"/>
    <lineage>
        <taxon>Eukaryota</taxon>
        <taxon>Fungi</taxon>
        <taxon>Dikarya</taxon>
        <taxon>Basidiomycota</taxon>
        <taxon>Agaricomycotina</taxon>
        <taxon>Dacrymycetes</taxon>
        <taxon>Dacrymycetales</taxon>
        <taxon>Dacrymycetaceae</taxon>
        <taxon>Calocera</taxon>
    </lineage>
</organism>
<dbReference type="InterPro" id="IPR005828">
    <property type="entry name" value="MFS_sugar_transport-like"/>
</dbReference>
<evidence type="ECO:0000256" key="6">
    <source>
        <dbReference type="ARBA" id="ARBA00022989"/>
    </source>
</evidence>
<comment type="subcellular location">
    <subcellularLocation>
        <location evidence="1">Cell membrane</location>
        <topology evidence="1">Multi-pass membrane protein</topology>
    </subcellularLocation>
</comment>
<dbReference type="PANTHER" id="PTHR48020:SF12">
    <property type="entry name" value="PROTON MYO-INOSITOL COTRANSPORTER"/>
    <property type="match status" value="1"/>
</dbReference>
<feature type="transmembrane region" description="Helical" evidence="11">
    <location>
        <begin position="169"/>
        <end position="188"/>
    </location>
</feature>
<dbReference type="NCBIfam" id="TIGR00879">
    <property type="entry name" value="SP"/>
    <property type="match status" value="1"/>
</dbReference>
<feature type="transmembrane region" description="Helical" evidence="11">
    <location>
        <begin position="320"/>
        <end position="344"/>
    </location>
</feature>
<evidence type="ECO:0000256" key="3">
    <source>
        <dbReference type="ARBA" id="ARBA00022448"/>
    </source>
</evidence>
<evidence type="ECO:0000259" key="12">
    <source>
        <dbReference type="PROSITE" id="PS50850"/>
    </source>
</evidence>
<sequence>MILRSKPSDSALSSPVLSSSENSLQNDHSTLLGRRIHIPGPVRHPVRLEDAELELSVQAEREERVTWFIWGLVFAAAIGGLLFGYDTGVISGTLVSIGGDLGPAELSAFQKELITSSTTLGALLGGLAGGIISDYTGRKPVLTLANILFISGAIGQSLSHAIAPMVVSRFLVGLGVGLAACIVPLYIGELSPTRLRGRMVTVNVIAITFGQVVAYAIGAGFEKRPGGWRWMVGLGAVPAGVQLACLLFLPESPRILIRQDRADEARRVLRAIYAHASEQQVDKKLEVLRESVHESVAASKQDGFWEKLRSMGTVPERRRALIVACGLQAFQQLCGFNTLMYYSASLFQAVGFDNPTAVGLIIAGTNFLFTLVALKWIDRIGRRRIMLWSSPWMVVGLVLAAVSFYFMTRSTNGYLVDGAQYSTTWSAIVLVAMIIYVAAYATGLGNVPWQQGELFSLSVRGIGSSIATATNWSGNLLIGATYLSLIEAITTAGAFGLYAGLCFLGLVFVVCCYPETAGLSLEEVQMVFRHDFGIMESDRLRREKRELSERAGMGL</sequence>
<dbReference type="InterPro" id="IPR003663">
    <property type="entry name" value="Sugar/inositol_transpt"/>
</dbReference>
<dbReference type="InterPro" id="IPR036259">
    <property type="entry name" value="MFS_trans_sf"/>
</dbReference>
<feature type="transmembrane region" description="Helical" evidence="11">
    <location>
        <begin position="356"/>
        <end position="374"/>
    </location>
</feature>
<dbReference type="InterPro" id="IPR020846">
    <property type="entry name" value="MFS_dom"/>
</dbReference>
<keyword evidence="6 11" id="KW-1133">Transmembrane helix</keyword>
<evidence type="ECO:0000256" key="7">
    <source>
        <dbReference type="ARBA" id="ARBA00023136"/>
    </source>
</evidence>
<dbReference type="PRINTS" id="PR00171">
    <property type="entry name" value="SUGRTRNSPORT"/>
</dbReference>
<evidence type="ECO:0000256" key="11">
    <source>
        <dbReference type="SAM" id="Phobius"/>
    </source>
</evidence>
<feature type="transmembrane region" description="Helical" evidence="11">
    <location>
        <begin position="461"/>
        <end position="483"/>
    </location>
</feature>
<dbReference type="EMBL" id="KV424063">
    <property type="protein sequence ID" value="KZT52532.1"/>
    <property type="molecule type" value="Genomic_DNA"/>
</dbReference>
<evidence type="ECO:0000256" key="10">
    <source>
        <dbReference type="SAM" id="MobiDB-lite"/>
    </source>
</evidence>
<evidence type="ECO:0000256" key="4">
    <source>
        <dbReference type="ARBA" id="ARBA00022475"/>
    </source>
</evidence>
<comment type="catalytic activity">
    <reaction evidence="8">
        <text>myo-inositol(out) + H(+)(out) = myo-inositol(in) + H(+)(in)</text>
        <dbReference type="Rhea" id="RHEA:60364"/>
        <dbReference type="ChEBI" id="CHEBI:15378"/>
        <dbReference type="ChEBI" id="CHEBI:17268"/>
    </reaction>
</comment>
<feature type="transmembrane region" description="Helical" evidence="11">
    <location>
        <begin position="65"/>
        <end position="85"/>
    </location>
</feature>
<keyword evidence="7 11" id="KW-0472">Membrane</keyword>
<dbReference type="SUPFAM" id="SSF103473">
    <property type="entry name" value="MFS general substrate transporter"/>
    <property type="match status" value="1"/>
</dbReference>
<keyword evidence="3 9" id="KW-0813">Transport</keyword>
<feature type="domain" description="Major facilitator superfamily (MFS) profile" evidence="12">
    <location>
        <begin position="72"/>
        <end position="517"/>
    </location>
</feature>
<feature type="transmembrane region" description="Helical" evidence="11">
    <location>
        <begin position="200"/>
        <end position="221"/>
    </location>
</feature>
<dbReference type="OrthoDB" id="6339427at2759"/>
<dbReference type="Pfam" id="PF00083">
    <property type="entry name" value="Sugar_tr"/>
    <property type="match status" value="1"/>
</dbReference>
<dbReference type="PROSITE" id="PS50850">
    <property type="entry name" value="MFS"/>
    <property type="match status" value="1"/>
</dbReference>
<proteinExistence type="inferred from homology"/>
<dbReference type="PROSITE" id="PS00216">
    <property type="entry name" value="SUGAR_TRANSPORT_1"/>
    <property type="match status" value="1"/>
</dbReference>
<evidence type="ECO:0000256" key="5">
    <source>
        <dbReference type="ARBA" id="ARBA00022692"/>
    </source>
</evidence>
<feature type="transmembrane region" description="Helical" evidence="11">
    <location>
        <begin position="113"/>
        <end position="132"/>
    </location>
</feature>
<keyword evidence="14" id="KW-1185">Reference proteome</keyword>
<name>A0A165DCW0_9BASI</name>
<keyword evidence="4" id="KW-1003">Cell membrane</keyword>
<gene>
    <name evidence="13" type="ORF">CALCODRAFT_441453</name>
</gene>
<feature type="region of interest" description="Disordered" evidence="10">
    <location>
        <begin position="1"/>
        <end position="24"/>
    </location>
</feature>
<evidence type="ECO:0000256" key="8">
    <source>
        <dbReference type="ARBA" id="ARBA00049119"/>
    </source>
</evidence>
<evidence type="ECO:0000256" key="9">
    <source>
        <dbReference type="RuleBase" id="RU003346"/>
    </source>
</evidence>
<dbReference type="AlphaFoldDB" id="A0A165DCW0"/>
<dbReference type="GO" id="GO:0005886">
    <property type="term" value="C:plasma membrane"/>
    <property type="evidence" value="ECO:0007669"/>
    <property type="project" value="UniProtKB-SubCell"/>
</dbReference>